<sequence>MAGLIVSATAVSFPATGMEHVGYGIRPSQIDSLVASVWPPVISILEGDYENRIPRRSPFQNGVRWVYTDRNGTVVNLDFGGDPYGGGRFGAVPASEAEIARLPKATASDVREKDCPVCMESFQEGEEMRKMTCPGSHCFHEGCIIKWLRASGLCPMCRFALPADHD</sequence>
<reference evidence="6" key="1">
    <citation type="submission" date="2023-07" db="EMBL/GenBank/DDBJ databases">
        <title>A chromosome-level genome assembly of Lolium multiflorum.</title>
        <authorList>
            <person name="Chen Y."/>
            <person name="Copetti D."/>
            <person name="Kolliker R."/>
            <person name="Studer B."/>
        </authorList>
    </citation>
    <scope>NUCLEOTIDE SEQUENCE</scope>
    <source>
        <strain evidence="6">02402/16</strain>
        <tissue evidence="6">Leaf</tissue>
    </source>
</reference>
<dbReference type="SUPFAM" id="SSF57850">
    <property type="entry name" value="RING/U-box"/>
    <property type="match status" value="1"/>
</dbReference>
<keyword evidence="7" id="KW-1185">Reference proteome</keyword>
<evidence type="ECO:0000256" key="3">
    <source>
        <dbReference type="ARBA" id="ARBA00022833"/>
    </source>
</evidence>
<dbReference type="GO" id="GO:0061630">
    <property type="term" value="F:ubiquitin protein ligase activity"/>
    <property type="evidence" value="ECO:0007669"/>
    <property type="project" value="TreeGrafter"/>
</dbReference>
<dbReference type="EMBL" id="JAUUTY010000004">
    <property type="protein sequence ID" value="KAK1642429.1"/>
    <property type="molecule type" value="Genomic_DNA"/>
</dbReference>
<gene>
    <name evidence="6" type="ORF">QYE76_060234</name>
</gene>
<protein>
    <recommendedName>
        <fullName evidence="5">RING-type domain-containing protein</fullName>
    </recommendedName>
</protein>
<keyword evidence="3" id="KW-0862">Zinc</keyword>
<keyword evidence="1" id="KW-0479">Metal-binding</keyword>
<evidence type="ECO:0000256" key="1">
    <source>
        <dbReference type="ARBA" id="ARBA00022723"/>
    </source>
</evidence>
<evidence type="ECO:0000259" key="5">
    <source>
        <dbReference type="PROSITE" id="PS50089"/>
    </source>
</evidence>
<feature type="domain" description="RING-type" evidence="5">
    <location>
        <begin position="115"/>
        <end position="158"/>
    </location>
</feature>
<dbReference type="Pfam" id="PF13639">
    <property type="entry name" value="zf-RING_2"/>
    <property type="match status" value="1"/>
</dbReference>
<dbReference type="PROSITE" id="PS50089">
    <property type="entry name" value="ZF_RING_2"/>
    <property type="match status" value="1"/>
</dbReference>
<evidence type="ECO:0000256" key="4">
    <source>
        <dbReference type="PROSITE-ProRule" id="PRU00175"/>
    </source>
</evidence>
<dbReference type="Proteomes" id="UP001231189">
    <property type="component" value="Unassembled WGS sequence"/>
</dbReference>
<evidence type="ECO:0000313" key="6">
    <source>
        <dbReference type="EMBL" id="KAK1642429.1"/>
    </source>
</evidence>
<dbReference type="GO" id="GO:0005634">
    <property type="term" value="C:nucleus"/>
    <property type="evidence" value="ECO:0007669"/>
    <property type="project" value="TreeGrafter"/>
</dbReference>
<dbReference type="InterPro" id="IPR013083">
    <property type="entry name" value="Znf_RING/FYVE/PHD"/>
</dbReference>
<keyword evidence="2 4" id="KW-0863">Zinc-finger</keyword>
<evidence type="ECO:0000313" key="7">
    <source>
        <dbReference type="Proteomes" id="UP001231189"/>
    </source>
</evidence>
<dbReference type="InterPro" id="IPR051834">
    <property type="entry name" value="RING_finger_E3_ligase"/>
</dbReference>
<dbReference type="AlphaFoldDB" id="A0AAD8RZE6"/>
<evidence type="ECO:0000256" key="2">
    <source>
        <dbReference type="ARBA" id="ARBA00022771"/>
    </source>
</evidence>
<dbReference type="GO" id="GO:0008270">
    <property type="term" value="F:zinc ion binding"/>
    <property type="evidence" value="ECO:0007669"/>
    <property type="project" value="UniProtKB-KW"/>
</dbReference>
<dbReference type="GO" id="GO:0006511">
    <property type="term" value="P:ubiquitin-dependent protein catabolic process"/>
    <property type="evidence" value="ECO:0007669"/>
    <property type="project" value="TreeGrafter"/>
</dbReference>
<dbReference type="Gene3D" id="3.30.40.10">
    <property type="entry name" value="Zinc/RING finger domain, C3HC4 (zinc finger)"/>
    <property type="match status" value="1"/>
</dbReference>
<accession>A0AAD8RZE6</accession>
<dbReference type="PANTHER" id="PTHR45931">
    <property type="entry name" value="SI:CH211-59O9.10"/>
    <property type="match status" value="1"/>
</dbReference>
<proteinExistence type="predicted"/>
<organism evidence="6 7">
    <name type="scientific">Lolium multiflorum</name>
    <name type="common">Italian ryegrass</name>
    <name type="synonym">Lolium perenne subsp. multiflorum</name>
    <dbReference type="NCBI Taxonomy" id="4521"/>
    <lineage>
        <taxon>Eukaryota</taxon>
        <taxon>Viridiplantae</taxon>
        <taxon>Streptophyta</taxon>
        <taxon>Embryophyta</taxon>
        <taxon>Tracheophyta</taxon>
        <taxon>Spermatophyta</taxon>
        <taxon>Magnoliopsida</taxon>
        <taxon>Liliopsida</taxon>
        <taxon>Poales</taxon>
        <taxon>Poaceae</taxon>
        <taxon>BOP clade</taxon>
        <taxon>Pooideae</taxon>
        <taxon>Poodae</taxon>
        <taxon>Poeae</taxon>
        <taxon>Poeae Chloroplast Group 2 (Poeae type)</taxon>
        <taxon>Loliodinae</taxon>
        <taxon>Loliinae</taxon>
        <taxon>Lolium</taxon>
    </lineage>
</organism>
<name>A0AAD8RZE6_LOLMU</name>
<dbReference type="PANTHER" id="PTHR45931:SF23">
    <property type="entry name" value="OS12G0134500 PROTEIN"/>
    <property type="match status" value="1"/>
</dbReference>
<comment type="caution">
    <text evidence="6">The sequence shown here is derived from an EMBL/GenBank/DDBJ whole genome shotgun (WGS) entry which is preliminary data.</text>
</comment>
<dbReference type="InterPro" id="IPR001841">
    <property type="entry name" value="Znf_RING"/>
</dbReference>
<dbReference type="SMART" id="SM00184">
    <property type="entry name" value="RING"/>
    <property type="match status" value="1"/>
</dbReference>